<evidence type="ECO:0000313" key="2">
    <source>
        <dbReference type="EMBL" id="KAA0165739.1"/>
    </source>
</evidence>
<sequence length="621" mass="67371">MFAKMSPETWKGLMICVMYAACSTFLSMMYKAILSVWDFQCSFILLACQVSAGLGFCLVAMQVAPGSPLLQLKPFKTETFLASLPLGLLYVANLAVGWWGLALVDVPMFLAIRRTTTVMTMVIEFFMIGTAPSVFVRLAVGVMMLGTIVAGWESFNDDFRGYMFTLLNNLITAVQLNFAKKFRNEHDVQGFGLVFYNGLTALPVSLVLAGVLGEFEVAANFEHLTHPGFIAAVLIASVSGAFMTYVVLLCATVNSPTATSVTGNIKDIVTTFIGASLFEGFEPTLAKVLGLGISFVGGGWFSYLKLEESGALAKPAEPVKATIVAGPIEEDAFEESAVDSGDEGRPLARVAVAPPGNASLSLREQLQYRGHELTGEYSIVRSFPHDSNAFTQGLAMFEGRLFESTGLYGHSSVRELDPQTGAVLRSIRMSDAVFGEGMAVMEQGLAKVLTWRARQAFEYNVSTMRPVSQQSFQSESGEGWGLAYDGDDLLLTDGSDRLQRVDRRTMRPITSTLVHGSSGRVRLLNEAEWVLGEVLANVWFEDYIVRIDPGTGRVLGTLDMTRVGIPARRADGNNVLNGIACDPATFADDGGVRCFVTGKQWDRMHEVRLLTQPRAAGGASL</sequence>
<dbReference type="InterPro" id="IPR011044">
    <property type="entry name" value="Quino_amine_DH_bsu"/>
</dbReference>
<comment type="caution">
    <text evidence="2">The sequence shown here is derived from an EMBL/GenBank/DDBJ whole genome shotgun (WGS) entry which is preliminary data.</text>
</comment>
<evidence type="ECO:0000313" key="3">
    <source>
        <dbReference type="Proteomes" id="UP000325113"/>
    </source>
</evidence>
<proteinExistence type="predicted"/>
<feature type="transmembrane region" description="Helical" evidence="1">
    <location>
        <begin position="84"/>
        <end position="104"/>
    </location>
</feature>
<organism evidence="2 3">
    <name type="scientific">Cafeteria roenbergensis</name>
    <name type="common">Marine flagellate</name>
    <dbReference type="NCBI Taxonomy" id="33653"/>
    <lineage>
        <taxon>Eukaryota</taxon>
        <taxon>Sar</taxon>
        <taxon>Stramenopiles</taxon>
        <taxon>Bigyra</taxon>
        <taxon>Opalozoa</taxon>
        <taxon>Bicosoecida</taxon>
        <taxon>Cafeteriaceae</taxon>
        <taxon>Cafeteria</taxon>
    </lineage>
</organism>
<feature type="transmembrane region" description="Helical" evidence="1">
    <location>
        <begin position="191"/>
        <end position="209"/>
    </location>
</feature>
<accession>A0A5A8DKU3</accession>
<dbReference type="Pfam" id="PF05096">
    <property type="entry name" value="Glu_cyclase_2"/>
    <property type="match status" value="1"/>
</dbReference>
<keyword evidence="1" id="KW-0812">Transmembrane</keyword>
<dbReference type="Proteomes" id="UP000325113">
    <property type="component" value="Unassembled WGS sequence"/>
</dbReference>
<feature type="transmembrane region" description="Helical" evidence="1">
    <location>
        <begin position="42"/>
        <end position="64"/>
    </location>
</feature>
<dbReference type="SUPFAM" id="SSF50969">
    <property type="entry name" value="YVTN repeat-like/Quinoprotein amine dehydrogenase"/>
    <property type="match status" value="1"/>
</dbReference>
<gene>
    <name evidence="2" type="ORF">FNF31_01716</name>
</gene>
<feature type="transmembrane region" description="Helical" evidence="1">
    <location>
        <begin position="161"/>
        <end position="179"/>
    </location>
</feature>
<dbReference type="Gene3D" id="2.130.10.10">
    <property type="entry name" value="YVTN repeat-like/Quinoprotein amine dehydrogenase"/>
    <property type="match status" value="1"/>
</dbReference>
<dbReference type="InterPro" id="IPR007788">
    <property type="entry name" value="QCT"/>
</dbReference>
<dbReference type="InterPro" id="IPR015943">
    <property type="entry name" value="WD40/YVTN_repeat-like_dom_sf"/>
</dbReference>
<evidence type="ECO:0000256" key="1">
    <source>
        <dbReference type="SAM" id="Phobius"/>
    </source>
</evidence>
<dbReference type="GO" id="GO:0016603">
    <property type="term" value="F:glutaminyl-peptide cyclotransferase activity"/>
    <property type="evidence" value="ECO:0007669"/>
    <property type="project" value="InterPro"/>
</dbReference>
<keyword evidence="1" id="KW-1133">Transmembrane helix</keyword>
<reference evidence="2 3" key="1">
    <citation type="submission" date="2019-07" db="EMBL/GenBank/DDBJ databases">
        <title>Genomes of Cafeteria roenbergensis.</title>
        <authorList>
            <person name="Fischer M.G."/>
            <person name="Hackl T."/>
            <person name="Roman M."/>
        </authorList>
    </citation>
    <scope>NUCLEOTIDE SEQUENCE [LARGE SCALE GENOMIC DNA]</scope>
    <source>
        <strain evidence="2 3">Cflag</strain>
    </source>
</reference>
<protein>
    <recommendedName>
        <fullName evidence="4">Sugar phosphate transporter domain-containing protein</fullName>
    </recommendedName>
</protein>
<feature type="transmembrane region" description="Helical" evidence="1">
    <location>
        <begin position="12"/>
        <end position="30"/>
    </location>
</feature>
<keyword evidence="1" id="KW-0472">Membrane</keyword>
<evidence type="ECO:0008006" key="4">
    <source>
        <dbReference type="Google" id="ProtNLM"/>
    </source>
</evidence>
<dbReference type="PANTHER" id="PTHR31270">
    <property type="entry name" value="GLUTAMINYL-PEPTIDE CYCLOTRANSFERASE"/>
    <property type="match status" value="1"/>
</dbReference>
<feature type="transmembrane region" description="Helical" evidence="1">
    <location>
        <begin position="125"/>
        <end position="149"/>
    </location>
</feature>
<feature type="transmembrane region" description="Helical" evidence="1">
    <location>
        <begin position="229"/>
        <end position="251"/>
    </location>
</feature>
<dbReference type="AlphaFoldDB" id="A0A5A8DKU3"/>
<dbReference type="PANTHER" id="PTHR31270:SF1">
    <property type="entry name" value="GLUTAMINYL-PEPTIDE CYCLOTRANSFERASE"/>
    <property type="match status" value="1"/>
</dbReference>
<name>A0A5A8DKU3_CAFRO</name>
<dbReference type="EMBL" id="VLTM01000011">
    <property type="protein sequence ID" value="KAA0165739.1"/>
    <property type="molecule type" value="Genomic_DNA"/>
</dbReference>